<comment type="caution">
    <text evidence="3">The sequence shown here is derived from an EMBL/GenBank/DDBJ whole genome shotgun (WGS) entry which is preliminary data.</text>
</comment>
<protein>
    <submittedName>
        <fullName evidence="3">TIGR03084 family protein</fullName>
    </submittedName>
</protein>
<dbReference type="AlphaFoldDB" id="A0A4Y3QVZ6"/>
<dbReference type="RefSeq" id="WP_086816163.1">
    <property type="nucleotide sequence ID" value="NZ_BJMM01000007.1"/>
</dbReference>
<dbReference type="InterPro" id="IPR017518">
    <property type="entry name" value="CHP03084"/>
</dbReference>
<evidence type="ECO:0000313" key="3">
    <source>
        <dbReference type="EMBL" id="GEB49574.1"/>
    </source>
</evidence>
<feature type="region of interest" description="Disordered" evidence="1">
    <location>
        <begin position="251"/>
        <end position="288"/>
    </location>
</feature>
<evidence type="ECO:0000259" key="2">
    <source>
        <dbReference type="Pfam" id="PF11716"/>
    </source>
</evidence>
<dbReference type="Gene3D" id="1.20.120.450">
    <property type="entry name" value="dinb family like domain"/>
    <property type="match status" value="1"/>
</dbReference>
<dbReference type="OrthoDB" id="113180at2"/>
<feature type="domain" description="Mycothiol-dependent maleylpyruvate isomerase metal-binding" evidence="2">
    <location>
        <begin position="11"/>
        <end position="149"/>
    </location>
</feature>
<dbReference type="Pfam" id="PF11716">
    <property type="entry name" value="MDMPI_N"/>
    <property type="match status" value="1"/>
</dbReference>
<proteinExistence type="predicted"/>
<dbReference type="GO" id="GO:0046872">
    <property type="term" value="F:metal ion binding"/>
    <property type="evidence" value="ECO:0007669"/>
    <property type="project" value="InterPro"/>
</dbReference>
<keyword evidence="4" id="KW-1185">Reference proteome</keyword>
<accession>A0A4Y3QVZ6</accession>
<dbReference type="InterPro" id="IPR017517">
    <property type="entry name" value="Maleyloyr_isom"/>
</dbReference>
<name>A0A4Y3QVZ6_STRCI</name>
<dbReference type="SUPFAM" id="SSF109854">
    <property type="entry name" value="DinB/YfiT-like putative metalloenzymes"/>
    <property type="match status" value="1"/>
</dbReference>
<organism evidence="3 4">
    <name type="scientific">Streptomyces cacaoi</name>
    <dbReference type="NCBI Taxonomy" id="1898"/>
    <lineage>
        <taxon>Bacteria</taxon>
        <taxon>Bacillati</taxon>
        <taxon>Actinomycetota</taxon>
        <taxon>Actinomycetes</taxon>
        <taxon>Kitasatosporales</taxon>
        <taxon>Streptomycetaceae</taxon>
        <taxon>Streptomyces</taxon>
    </lineage>
</organism>
<dbReference type="InterPro" id="IPR034660">
    <property type="entry name" value="DinB/YfiT-like"/>
</dbReference>
<reference evidence="3 4" key="1">
    <citation type="submission" date="2019-06" db="EMBL/GenBank/DDBJ databases">
        <title>Whole genome shotgun sequence of Streptomyces cacaoi subsp. cacaoi NBRC 12748.</title>
        <authorList>
            <person name="Hosoyama A."/>
            <person name="Uohara A."/>
            <person name="Ohji S."/>
            <person name="Ichikawa N."/>
        </authorList>
    </citation>
    <scope>NUCLEOTIDE SEQUENCE [LARGE SCALE GENOMIC DNA]</scope>
    <source>
        <strain evidence="3 4">NBRC 12748</strain>
    </source>
</reference>
<dbReference type="Proteomes" id="UP000319210">
    <property type="component" value="Unassembled WGS sequence"/>
</dbReference>
<evidence type="ECO:0000313" key="4">
    <source>
        <dbReference type="Proteomes" id="UP000319210"/>
    </source>
</evidence>
<dbReference type="NCBIfam" id="TIGR03083">
    <property type="entry name" value="maleylpyruvate isomerase family mycothiol-dependent enzyme"/>
    <property type="match status" value="1"/>
</dbReference>
<sequence>MNGPDGVFDDLRDEGEALDALVAELDEAGWAAPTPAPGWSVAHQIAHLAWTDRQALRAATDPEGFRRETEQLMAGADPMSFVDEGAAEGARRAPAALLGEWRAARAQLREALCALPEGTRIPWFGLPMSAAGQATARIMEMWAHGEDVADALGTVREPTARLRHVVRIGVRARDFAYAVHGLTPPAGPFRVEVTGPEGQLWAHGPEAAPFGRVTGDAVEFCRLATRRVHRDDTRVRAEGEEAERWLGIAQAFAGPPGPGRPRVRDTGAGGTGGGTDDGRGRAAEGGAA</sequence>
<dbReference type="InterPro" id="IPR024344">
    <property type="entry name" value="MDMPI_metal-binding"/>
</dbReference>
<dbReference type="NCBIfam" id="TIGR03084">
    <property type="entry name" value="TIGR03084 family metal-binding protein"/>
    <property type="match status" value="1"/>
</dbReference>
<evidence type="ECO:0000256" key="1">
    <source>
        <dbReference type="SAM" id="MobiDB-lite"/>
    </source>
</evidence>
<gene>
    <name evidence="3" type="ORF">SCA03_21250</name>
</gene>
<dbReference type="EMBL" id="BJMM01000007">
    <property type="protein sequence ID" value="GEB49574.1"/>
    <property type="molecule type" value="Genomic_DNA"/>
</dbReference>